<evidence type="ECO:0000256" key="3">
    <source>
        <dbReference type="ARBA" id="ARBA00022741"/>
    </source>
</evidence>
<keyword evidence="4 7" id="KW-0418">Kinase</keyword>
<dbReference type="STRING" id="100884.GCA_000269565_03304"/>
<evidence type="ECO:0000313" key="7">
    <source>
        <dbReference type="EMBL" id="EFW05312.1"/>
    </source>
</evidence>
<dbReference type="SUPFAM" id="SSF53613">
    <property type="entry name" value="Ribokinase-like"/>
    <property type="match status" value="1"/>
</dbReference>
<dbReference type="EC" id="2.7.1.35" evidence="1"/>
<evidence type="ECO:0000256" key="1">
    <source>
        <dbReference type="ARBA" id="ARBA00012104"/>
    </source>
</evidence>
<reference evidence="7 8" key="1">
    <citation type="submission" date="2010-12" db="EMBL/GenBank/DDBJ databases">
        <title>The Genome Sequence of Coprobacillus sp. strain 29_1.</title>
        <authorList>
            <consortium name="The Broad Institute Genome Sequencing Platform"/>
            <person name="Earl A."/>
            <person name="Ward D."/>
            <person name="Feldgarden M."/>
            <person name="Gevers D."/>
            <person name="Daigneault M."/>
            <person name="Sibley C.D."/>
            <person name="White A."/>
            <person name="Strauss J."/>
            <person name="Allen-Vercoe E."/>
            <person name="Young S.K."/>
            <person name="Zeng Q."/>
            <person name="Gargeya S."/>
            <person name="Fitzgerald M."/>
            <person name="Haas B."/>
            <person name="Abouelleil A."/>
            <person name="Alvarado L."/>
            <person name="Arachchi H.M."/>
            <person name="Berlin A."/>
            <person name="Brown A."/>
            <person name="Chapman S.B."/>
            <person name="Chen Z."/>
            <person name="Dunbar C."/>
            <person name="Freedman E."/>
            <person name="Gearin G."/>
            <person name="Gellesch M."/>
            <person name="Goldberg J."/>
            <person name="Griggs A."/>
            <person name="Gujja S."/>
            <person name="Heilman E."/>
            <person name="Heiman D."/>
            <person name="Howarth C."/>
            <person name="Larson L."/>
            <person name="Lui A."/>
            <person name="MacDonald P.J.P."/>
            <person name="Mehta T."/>
            <person name="Montmayeur A."/>
            <person name="Murphy C."/>
            <person name="Neiman D."/>
            <person name="Pearson M."/>
            <person name="Priest M."/>
            <person name="Roberts A."/>
            <person name="Saif S."/>
            <person name="Shea T."/>
            <person name="Shenoy N."/>
            <person name="Sisk P."/>
            <person name="Stolte C."/>
            <person name="Sykes S."/>
            <person name="White J."/>
            <person name="Yandava C."/>
            <person name="Nusbaum C."/>
            <person name="Birren B."/>
        </authorList>
    </citation>
    <scope>NUCLEOTIDE SEQUENCE [LARGE SCALE GENOMIC DNA]</scope>
    <source>
        <strain evidence="7 8">29_1</strain>
    </source>
</reference>
<organism evidence="7 8">
    <name type="scientific">Coprobacillus cateniformis</name>
    <dbReference type="NCBI Taxonomy" id="100884"/>
    <lineage>
        <taxon>Bacteria</taxon>
        <taxon>Bacillati</taxon>
        <taxon>Bacillota</taxon>
        <taxon>Erysipelotrichia</taxon>
        <taxon>Erysipelotrichales</taxon>
        <taxon>Coprobacillaceae</taxon>
        <taxon>Coprobacillus</taxon>
    </lineage>
</organism>
<dbReference type="GO" id="GO:0009443">
    <property type="term" value="P:pyridoxal 5'-phosphate salvage"/>
    <property type="evidence" value="ECO:0007669"/>
    <property type="project" value="InterPro"/>
</dbReference>
<dbReference type="OrthoDB" id="9800808at2"/>
<dbReference type="NCBIfam" id="NF005491">
    <property type="entry name" value="PRK07105.1"/>
    <property type="match status" value="1"/>
</dbReference>
<dbReference type="Pfam" id="PF08543">
    <property type="entry name" value="Phos_pyr_kin"/>
    <property type="match status" value="1"/>
</dbReference>
<dbReference type="PANTHER" id="PTHR10534">
    <property type="entry name" value="PYRIDOXAL KINASE"/>
    <property type="match status" value="1"/>
</dbReference>
<dbReference type="GO" id="GO:0005829">
    <property type="term" value="C:cytosol"/>
    <property type="evidence" value="ECO:0007669"/>
    <property type="project" value="TreeGrafter"/>
</dbReference>
<sequence length="277" mass="31525">MQRQKRMALINDITGFGRCSIAAMAPIVSAMKIQAVPIPTAILSTHTQFPIFYFDDYTSRMSDYIQTYKDLHLEFDAIATGFLGSKEQVDIVIDFIQTFKQEGVFVLVDPVMGDHGKLYTTYTPEMCAKMKQLVQYADLMTPNLTELVTLVDRPYPTTLPTFDELEEMCQQLSQQGPQHIVVTGIPFNEKQILNFIYNQGEDYQIVMVDRIGEDRCGTGDVISSVIAGSYLNGYSFYESVKRATLFASKCIDYCEKTQVPNYYGLCFEEYLYELGEE</sequence>
<keyword evidence="5" id="KW-0067">ATP-binding</keyword>
<keyword evidence="8" id="KW-1185">Reference proteome</keyword>
<dbReference type="InterPro" id="IPR004625">
    <property type="entry name" value="PyrdxlKinase"/>
</dbReference>
<evidence type="ECO:0000313" key="8">
    <source>
        <dbReference type="Proteomes" id="UP000003157"/>
    </source>
</evidence>
<comment type="caution">
    <text evidence="7">The sequence shown here is derived from an EMBL/GenBank/DDBJ whole genome shotgun (WGS) entry which is preliminary data.</text>
</comment>
<gene>
    <name evidence="7" type="ORF">HMPREF9488_01457</name>
</gene>
<protein>
    <recommendedName>
        <fullName evidence="1">pyridoxal kinase</fullName>
        <ecNumber evidence="1">2.7.1.35</ecNumber>
    </recommendedName>
</protein>
<evidence type="ECO:0000256" key="4">
    <source>
        <dbReference type="ARBA" id="ARBA00022777"/>
    </source>
</evidence>
<dbReference type="CDD" id="cd01173">
    <property type="entry name" value="pyridoxal_pyridoxamine_kinase"/>
    <property type="match status" value="1"/>
</dbReference>
<dbReference type="HOGENOM" id="CLU_046496_2_0_9"/>
<dbReference type="GO" id="GO:0008478">
    <property type="term" value="F:pyridoxal kinase activity"/>
    <property type="evidence" value="ECO:0007669"/>
    <property type="project" value="UniProtKB-EC"/>
</dbReference>
<feature type="domain" description="Pyridoxamine kinase/Phosphomethylpyrimidine kinase" evidence="6">
    <location>
        <begin position="73"/>
        <end position="255"/>
    </location>
</feature>
<evidence type="ECO:0000256" key="2">
    <source>
        <dbReference type="ARBA" id="ARBA00022679"/>
    </source>
</evidence>
<dbReference type="AlphaFoldDB" id="E7G9L8"/>
<dbReference type="InterPro" id="IPR013749">
    <property type="entry name" value="PM/HMP-P_kinase-1"/>
</dbReference>
<dbReference type="RefSeq" id="WP_008788572.1">
    <property type="nucleotide sequence ID" value="NZ_AKCB01000003.1"/>
</dbReference>
<dbReference type="EMBL" id="ADKX01000026">
    <property type="protein sequence ID" value="EFW05312.1"/>
    <property type="molecule type" value="Genomic_DNA"/>
</dbReference>
<dbReference type="GeneID" id="78231071"/>
<dbReference type="Proteomes" id="UP000003157">
    <property type="component" value="Unassembled WGS sequence"/>
</dbReference>
<keyword evidence="3" id="KW-0547">Nucleotide-binding</keyword>
<dbReference type="PANTHER" id="PTHR10534:SF2">
    <property type="entry name" value="PYRIDOXAL KINASE"/>
    <property type="match status" value="1"/>
</dbReference>
<evidence type="ECO:0000259" key="6">
    <source>
        <dbReference type="Pfam" id="PF08543"/>
    </source>
</evidence>
<dbReference type="Gene3D" id="3.40.1190.20">
    <property type="match status" value="1"/>
</dbReference>
<dbReference type="InterPro" id="IPR029056">
    <property type="entry name" value="Ribokinase-like"/>
</dbReference>
<keyword evidence="2" id="KW-0808">Transferase</keyword>
<dbReference type="eggNOG" id="COG2240">
    <property type="taxonomic scope" value="Bacteria"/>
</dbReference>
<evidence type="ECO:0000256" key="5">
    <source>
        <dbReference type="ARBA" id="ARBA00022840"/>
    </source>
</evidence>
<accession>E7G9L8</accession>
<proteinExistence type="predicted"/>
<name>E7G9L8_9FIRM</name>
<dbReference type="GO" id="GO:0005524">
    <property type="term" value="F:ATP binding"/>
    <property type="evidence" value="ECO:0007669"/>
    <property type="project" value="UniProtKB-KW"/>
</dbReference>